<dbReference type="Gene3D" id="2.20.28.10">
    <property type="match status" value="1"/>
</dbReference>
<dbReference type="OrthoDB" id="3626971at2"/>
<accession>A0A239ELS3</accession>
<dbReference type="Proteomes" id="UP000198318">
    <property type="component" value="Unassembled WGS sequence"/>
</dbReference>
<dbReference type="GO" id="GO:0005506">
    <property type="term" value="F:iron ion binding"/>
    <property type="evidence" value="ECO:0007669"/>
    <property type="project" value="InterPro"/>
</dbReference>
<sequence length="155" mass="16811">MKVKEIMTSPVITVERDAAVPDVAALLRARRISAVPVVDGHGAVVGLVSEYDLLAREGRTAADVMTTGVISVTEDTDVEEARHLLLERRIRRVPVLSGRELVGIVARSDVMALLTTEWACEVCGEVVRGEYAPPRCPKCHATADRFELQEPLPGA</sequence>
<dbReference type="Pfam" id="PF21349">
    <property type="entry name" value="RUBY_RBDX"/>
    <property type="match status" value="1"/>
</dbReference>
<evidence type="ECO:0000313" key="7">
    <source>
        <dbReference type="Proteomes" id="UP000198318"/>
    </source>
</evidence>
<evidence type="ECO:0000313" key="6">
    <source>
        <dbReference type="EMBL" id="SNS44852.1"/>
    </source>
</evidence>
<name>A0A239ELS3_9ACTN</name>
<comment type="cofactor">
    <cofactor evidence="1">
        <name>Fe(3+)</name>
        <dbReference type="ChEBI" id="CHEBI:29034"/>
    </cofactor>
</comment>
<reference evidence="6 7" key="1">
    <citation type="submission" date="2017-06" db="EMBL/GenBank/DDBJ databases">
        <authorList>
            <person name="Kim H.J."/>
            <person name="Triplett B.A."/>
        </authorList>
    </citation>
    <scope>NUCLEOTIDE SEQUENCE [LARGE SCALE GENOMIC DNA]</scope>
    <source>
        <strain evidence="6 7">DSM 44715</strain>
    </source>
</reference>
<dbReference type="EMBL" id="FZOR01000004">
    <property type="protein sequence ID" value="SNS44852.1"/>
    <property type="molecule type" value="Genomic_DNA"/>
</dbReference>
<dbReference type="PROSITE" id="PS50903">
    <property type="entry name" value="RUBREDOXIN_LIKE"/>
    <property type="match status" value="1"/>
</dbReference>
<dbReference type="PANTHER" id="PTHR43080:SF26">
    <property type="entry name" value="REGULATORY PROTEIN"/>
    <property type="match status" value="1"/>
</dbReference>
<dbReference type="SUPFAM" id="SSF57802">
    <property type="entry name" value="Rubredoxin-like"/>
    <property type="match status" value="1"/>
</dbReference>
<dbReference type="PANTHER" id="PTHR43080">
    <property type="entry name" value="CBS DOMAIN-CONTAINING PROTEIN CBSX3, MITOCHONDRIAL"/>
    <property type="match status" value="1"/>
</dbReference>
<dbReference type="InterPro" id="IPR048574">
    <property type="entry name" value="RUBY_RBDX"/>
</dbReference>
<dbReference type="InterPro" id="IPR024934">
    <property type="entry name" value="Rubredoxin-like_dom"/>
</dbReference>
<evidence type="ECO:0000259" key="5">
    <source>
        <dbReference type="PROSITE" id="PS51371"/>
    </source>
</evidence>
<organism evidence="6 7">
    <name type="scientific">Actinomadura meyerae</name>
    <dbReference type="NCBI Taxonomy" id="240840"/>
    <lineage>
        <taxon>Bacteria</taxon>
        <taxon>Bacillati</taxon>
        <taxon>Actinomycetota</taxon>
        <taxon>Actinomycetes</taxon>
        <taxon>Streptosporangiales</taxon>
        <taxon>Thermomonosporaceae</taxon>
        <taxon>Actinomadura</taxon>
    </lineage>
</organism>
<dbReference type="Pfam" id="PF00571">
    <property type="entry name" value="CBS"/>
    <property type="match status" value="2"/>
</dbReference>
<keyword evidence="7" id="KW-1185">Reference proteome</keyword>
<protein>
    <submittedName>
        <fullName evidence="6">CBS domain-containing protein</fullName>
    </submittedName>
</protein>
<feature type="domain" description="Rubredoxin-like" evidence="4">
    <location>
        <begin position="115"/>
        <end position="149"/>
    </location>
</feature>
<dbReference type="CDD" id="cd04586">
    <property type="entry name" value="CBS_pair_BON_assoc"/>
    <property type="match status" value="1"/>
</dbReference>
<evidence type="ECO:0000256" key="2">
    <source>
        <dbReference type="ARBA" id="ARBA00023122"/>
    </source>
</evidence>
<dbReference type="InterPro" id="IPR000644">
    <property type="entry name" value="CBS_dom"/>
</dbReference>
<dbReference type="InterPro" id="IPR046342">
    <property type="entry name" value="CBS_dom_sf"/>
</dbReference>
<keyword evidence="2 3" id="KW-0129">CBS domain</keyword>
<proteinExistence type="predicted"/>
<gene>
    <name evidence="6" type="ORF">SAMN05443665_100491</name>
</gene>
<dbReference type="Gene3D" id="3.10.580.10">
    <property type="entry name" value="CBS-domain"/>
    <property type="match status" value="2"/>
</dbReference>
<dbReference type="AlphaFoldDB" id="A0A239ELS3"/>
<dbReference type="SUPFAM" id="SSF54631">
    <property type="entry name" value="CBS-domain pair"/>
    <property type="match status" value="1"/>
</dbReference>
<feature type="domain" description="CBS" evidence="5">
    <location>
        <begin position="65"/>
        <end position="122"/>
    </location>
</feature>
<evidence type="ECO:0000259" key="4">
    <source>
        <dbReference type="PROSITE" id="PS50903"/>
    </source>
</evidence>
<feature type="domain" description="CBS" evidence="5">
    <location>
        <begin position="7"/>
        <end position="64"/>
    </location>
</feature>
<evidence type="ECO:0000256" key="1">
    <source>
        <dbReference type="ARBA" id="ARBA00001965"/>
    </source>
</evidence>
<dbReference type="InterPro" id="IPR051257">
    <property type="entry name" value="Diverse_CBS-Domain"/>
</dbReference>
<dbReference type="SMART" id="SM00116">
    <property type="entry name" value="CBS"/>
    <property type="match status" value="2"/>
</dbReference>
<evidence type="ECO:0000256" key="3">
    <source>
        <dbReference type="PROSITE-ProRule" id="PRU00703"/>
    </source>
</evidence>
<dbReference type="PROSITE" id="PS51371">
    <property type="entry name" value="CBS"/>
    <property type="match status" value="2"/>
</dbReference>